<name>R0LQL8_ANAPL</name>
<sequence>MRGGRAEQALLKVHLGYLRSAWYLCPRIQQRLEETGLCGQCEAYPRSGTTSEHPCFSPRPCSCSQLRDGKTWVGWGRWCGCTQLRIQASDSSPSFRRTPYDLTDDISSVLGEQWASSRLQEKGEGENSPTSSMPPTTALPAKIFSPSWTREGVTGMKALRVERHLFPIHQGAQHQKLGLCRAQLERGVRSLCFSSALTWFKDASGSSEDPTPHRQHLGWCLGILLVGAVTVLSVKIDKCVTYYDQPYYSNTLKHQAKRKMPLFWVLCKAQR</sequence>
<evidence type="ECO:0000256" key="1">
    <source>
        <dbReference type="SAM" id="MobiDB-lite"/>
    </source>
</evidence>
<reference evidence="3" key="1">
    <citation type="journal article" date="2013" name="Nat. Genet.">
        <title>The duck genome and transcriptome provide insight into an avian influenza virus reservoir species.</title>
        <authorList>
            <person name="Huang Y."/>
            <person name="Li Y."/>
            <person name="Burt D.W."/>
            <person name="Chen H."/>
            <person name="Zhang Y."/>
            <person name="Qian W."/>
            <person name="Kim H."/>
            <person name="Gan S."/>
            <person name="Zhao Y."/>
            <person name="Li J."/>
            <person name="Yi K."/>
            <person name="Feng H."/>
            <person name="Zhu P."/>
            <person name="Li B."/>
            <person name="Liu Q."/>
            <person name="Fairley S."/>
            <person name="Magor K.E."/>
            <person name="Du Z."/>
            <person name="Hu X."/>
            <person name="Goodman L."/>
            <person name="Tafer H."/>
            <person name="Vignal A."/>
            <person name="Lee T."/>
            <person name="Kim K.W."/>
            <person name="Sheng Z."/>
            <person name="An Y."/>
            <person name="Searle S."/>
            <person name="Herrero J."/>
            <person name="Groenen M.A."/>
            <person name="Crooijmans R.P."/>
            <person name="Faraut T."/>
            <person name="Cai Q."/>
            <person name="Webster R.G."/>
            <person name="Aldridge J.R."/>
            <person name="Warren W.C."/>
            <person name="Bartschat S."/>
            <person name="Kehr S."/>
            <person name="Marz M."/>
            <person name="Stadler P.F."/>
            <person name="Smith J."/>
            <person name="Kraus R.H."/>
            <person name="Zhao Y."/>
            <person name="Ren L."/>
            <person name="Fei J."/>
            <person name="Morisson M."/>
            <person name="Kaiser P."/>
            <person name="Griffin D.K."/>
            <person name="Rao M."/>
            <person name="Pitel F."/>
            <person name="Wang J."/>
            <person name="Li N."/>
        </authorList>
    </citation>
    <scope>NUCLEOTIDE SEQUENCE [LARGE SCALE GENOMIC DNA]</scope>
</reference>
<dbReference type="AlphaFoldDB" id="R0LQL8"/>
<evidence type="ECO:0000313" key="3">
    <source>
        <dbReference type="Proteomes" id="UP000296049"/>
    </source>
</evidence>
<organism evidence="2 3">
    <name type="scientific">Anas platyrhynchos</name>
    <name type="common">Mallard</name>
    <name type="synonym">Anas boschas</name>
    <dbReference type="NCBI Taxonomy" id="8839"/>
    <lineage>
        <taxon>Eukaryota</taxon>
        <taxon>Metazoa</taxon>
        <taxon>Chordata</taxon>
        <taxon>Craniata</taxon>
        <taxon>Vertebrata</taxon>
        <taxon>Euteleostomi</taxon>
        <taxon>Archelosauria</taxon>
        <taxon>Archosauria</taxon>
        <taxon>Dinosauria</taxon>
        <taxon>Saurischia</taxon>
        <taxon>Theropoda</taxon>
        <taxon>Coelurosauria</taxon>
        <taxon>Aves</taxon>
        <taxon>Neognathae</taxon>
        <taxon>Galloanserae</taxon>
        <taxon>Anseriformes</taxon>
        <taxon>Anatidae</taxon>
        <taxon>Anatinae</taxon>
        <taxon>Anas</taxon>
    </lineage>
</organism>
<protein>
    <submittedName>
        <fullName evidence="2">Uncharacterized protein</fullName>
    </submittedName>
</protein>
<dbReference type="EMBL" id="KB742479">
    <property type="protein sequence ID" value="EOB08014.1"/>
    <property type="molecule type" value="Genomic_DNA"/>
</dbReference>
<dbReference type="Proteomes" id="UP000296049">
    <property type="component" value="Unassembled WGS sequence"/>
</dbReference>
<proteinExistence type="predicted"/>
<gene>
    <name evidence="2" type="ORF">Anapl_00299</name>
</gene>
<evidence type="ECO:0000313" key="2">
    <source>
        <dbReference type="EMBL" id="EOB08014.1"/>
    </source>
</evidence>
<keyword evidence="3" id="KW-1185">Reference proteome</keyword>
<feature type="region of interest" description="Disordered" evidence="1">
    <location>
        <begin position="117"/>
        <end position="139"/>
    </location>
</feature>
<accession>R0LQL8</accession>